<dbReference type="Pfam" id="PF00010">
    <property type="entry name" value="HLH"/>
    <property type="match status" value="1"/>
</dbReference>
<evidence type="ECO:0000313" key="5">
    <source>
        <dbReference type="Proteomes" id="UP001141434"/>
    </source>
</evidence>
<dbReference type="GeneID" id="81394087"/>
<evidence type="ECO:0000256" key="1">
    <source>
        <dbReference type="SAM" id="Coils"/>
    </source>
</evidence>
<evidence type="ECO:0000313" key="4">
    <source>
        <dbReference type="EMBL" id="KAJ5102115.1"/>
    </source>
</evidence>
<reference evidence="4" key="2">
    <citation type="journal article" date="2023" name="IMA Fungus">
        <title>Comparative genomic study of the Penicillium genus elucidates a diverse pangenome and 15 lateral gene transfer events.</title>
        <authorList>
            <person name="Petersen C."/>
            <person name="Sorensen T."/>
            <person name="Nielsen M.R."/>
            <person name="Sondergaard T.E."/>
            <person name="Sorensen J.L."/>
            <person name="Fitzpatrick D.A."/>
            <person name="Frisvad J.C."/>
            <person name="Nielsen K.L."/>
        </authorList>
    </citation>
    <scope>NUCLEOTIDE SEQUENCE</scope>
    <source>
        <strain evidence="4">IBT 34128</strain>
    </source>
</reference>
<name>A0A9W9FL10_9EURO</name>
<feature type="region of interest" description="Disordered" evidence="2">
    <location>
        <begin position="152"/>
        <end position="178"/>
    </location>
</feature>
<organism evidence="4 5">
    <name type="scientific">Penicillium alfredii</name>
    <dbReference type="NCBI Taxonomy" id="1506179"/>
    <lineage>
        <taxon>Eukaryota</taxon>
        <taxon>Fungi</taxon>
        <taxon>Dikarya</taxon>
        <taxon>Ascomycota</taxon>
        <taxon>Pezizomycotina</taxon>
        <taxon>Eurotiomycetes</taxon>
        <taxon>Eurotiomycetidae</taxon>
        <taxon>Eurotiales</taxon>
        <taxon>Aspergillaceae</taxon>
        <taxon>Penicillium</taxon>
    </lineage>
</organism>
<feature type="compositionally biased region" description="Polar residues" evidence="2">
    <location>
        <begin position="126"/>
        <end position="136"/>
    </location>
</feature>
<accession>A0A9W9FL10</accession>
<feature type="domain" description="BHLH" evidence="3">
    <location>
        <begin position="17"/>
        <end position="69"/>
    </location>
</feature>
<dbReference type="InterPro" id="IPR036638">
    <property type="entry name" value="HLH_DNA-bd_sf"/>
</dbReference>
<comment type="caution">
    <text evidence="4">The sequence shown here is derived from an EMBL/GenBank/DDBJ whole genome shotgun (WGS) entry which is preliminary data.</text>
</comment>
<dbReference type="GO" id="GO:0046983">
    <property type="term" value="F:protein dimerization activity"/>
    <property type="evidence" value="ECO:0007669"/>
    <property type="project" value="InterPro"/>
</dbReference>
<dbReference type="AlphaFoldDB" id="A0A9W9FL10"/>
<dbReference type="EMBL" id="JAPMSZ010000005">
    <property type="protein sequence ID" value="KAJ5102115.1"/>
    <property type="molecule type" value="Genomic_DNA"/>
</dbReference>
<reference evidence="4" key="1">
    <citation type="submission" date="2022-11" db="EMBL/GenBank/DDBJ databases">
        <authorList>
            <person name="Petersen C."/>
        </authorList>
    </citation>
    <scope>NUCLEOTIDE SEQUENCE</scope>
    <source>
        <strain evidence="4">IBT 34128</strain>
    </source>
</reference>
<dbReference type="Gene3D" id="4.10.280.10">
    <property type="entry name" value="Helix-loop-helix DNA-binding domain"/>
    <property type="match status" value="1"/>
</dbReference>
<dbReference type="CDD" id="cd00083">
    <property type="entry name" value="bHLH_SF"/>
    <property type="match status" value="1"/>
</dbReference>
<dbReference type="OrthoDB" id="8964853at2759"/>
<gene>
    <name evidence="4" type="ORF">NUU61_004337</name>
</gene>
<evidence type="ECO:0000256" key="2">
    <source>
        <dbReference type="SAM" id="MobiDB-lite"/>
    </source>
</evidence>
<evidence type="ECO:0000259" key="3">
    <source>
        <dbReference type="PROSITE" id="PS50888"/>
    </source>
</evidence>
<sequence>MNPQKSKKKRIRNWTEQDRAVHREFEKSRREAFSERLTELTRLLPTLKVEQRPSKHIIVDASISYHRAQEDRHRQATHALQALVAERDDLLREVNGLRALCQPGISTPRQARPIDPGVLEMLADSQEMSTSLSGDSGNHDSMEDYSNISSQEAHTSLEVSHSARAPTATLPQGSPTHMVSSATAISNEIPHPPALSAATEAHPIPLPVHNLVESDFVGWGHPIPFDSNLINDTLPWTQPPDISTATPPKDTGVGYDTNVSHLVDDAALFWHQHPGILNTPPREDGLHFDSNSNIPDPSSILWGHQPGILSTTLSSNNHQIAAHETIQQPANSFVSNSENSSLSTRVVHNDRAIDPSASLC</sequence>
<dbReference type="Proteomes" id="UP001141434">
    <property type="component" value="Unassembled WGS sequence"/>
</dbReference>
<dbReference type="SUPFAM" id="SSF47459">
    <property type="entry name" value="HLH, helix-loop-helix DNA-binding domain"/>
    <property type="match status" value="1"/>
</dbReference>
<dbReference type="RefSeq" id="XP_056512946.1">
    <property type="nucleotide sequence ID" value="XM_056654919.1"/>
</dbReference>
<feature type="region of interest" description="Disordered" evidence="2">
    <location>
        <begin position="126"/>
        <end position="145"/>
    </location>
</feature>
<dbReference type="InterPro" id="IPR011598">
    <property type="entry name" value="bHLH_dom"/>
</dbReference>
<keyword evidence="1" id="KW-0175">Coiled coil</keyword>
<keyword evidence="5" id="KW-1185">Reference proteome</keyword>
<dbReference type="SMART" id="SM00353">
    <property type="entry name" value="HLH"/>
    <property type="match status" value="1"/>
</dbReference>
<dbReference type="PROSITE" id="PS50888">
    <property type="entry name" value="BHLH"/>
    <property type="match status" value="1"/>
</dbReference>
<feature type="compositionally biased region" description="Polar residues" evidence="2">
    <location>
        <begin position="169"/>
        <end position="178"/>
    </location>
</feature>
<protein>
    <recommendedName>
        <fullName evidence="3">BHLH domain-containing protein</fullName>
    </recommendedName>
</protein>
<feature type="coiled-coil region" evidence="1">
    <location>
        <begin position="73"/>
        <end position="100"/>
    </location>
</feature>
<proteinExistence type="predicted"/>